<dbReference type="AlphaFoldDB" id="A0AAW9RXY8"/>
<name>A0AAW9RXY8_9BACT</name>
<dbReference type="GO" id="GO:0005840">
    <property type="term" value="C:ribosome"/>
    <property type="evidence" value="ECO:0007669"/>
    <property type="project" value="InterPro"/>
</dbReference>
<comment type="function">
    <text evidence="5">An accessory protein needed during the final step in the assembly of 30S ribosomal subunit, possibly for assembly of the head region. Essential for efficient processing of 16S rRNA. May be needed both before and after RbfA during the maturation of 16S rRNA. It has affinity for free ribosomal 30S subunits but not for 70S ribosomes.</text>
</comment>
<dbReference type="Gene3D" id="2.30.30.240">
    <property type="entry name" value="PRC-barrel domain"/>
    <property type="match status" value="1"/>
</dbReference>
<dbReference type="Pfam" id="PF01782">
    <property type="entry name" value="RimM"/>
    <property type="match status" value="1"/>
</dbReference>
<comment type="subunit">
    <text evidence="5">Binds ribosomal protein uS19.</text>
</comment>
<dbReference type="SUPFAM" id="SSF50447">
    <property type="entry name" value="Translation proteins"/>
    <property type="match status" value="1"/>
</dbReference>
<evidence type="ECO:0000256" key="5">
    <source>
        <dbReference type="HAMAP-Rule" id="MF_00014"/>
    </source>
</evidence>
<evidence type="ECO:0000259" key="6">
    <source>
        <dbReference type="Pfam" id="PF01782"/>
    </source>
</evidence>
<dbReference type="Gene3D" id="2.40.30.60">
    <property type="entry name" value="RimM"/>
    <property type="match status" value="1"/>
</dbReference>
<comment type="domain">
    <text evidence="5">The PRC barrel domain binds ribosomal protein uS19.</text>
</comment>
<dbReference type="NCBIfam" id="TIGR02273">
    <property type="entry name" value="16S_RimM"/>
    <property type="match status" value="1"/>
</dbReference>
<evidence type="ECO:0000256" key="1">
    <source>
        <dbReference type="ARBA" id="ARBA00022490"/>
    </source>
</evidence>
<organism evidence="8 9">
    <name type="scientific">Rapidithrix thailandica</name>
    <dbReference type="NCBI Taxonomy" id="413964"/>
    <lineage>
        <taxon>Bacteria</taxon>
        <taxon>Pseudomonadati</taxon>
        <taxon>Bacteroidota</taxon>
        <taxon>Cytophagia</taxon>
        <taxon>Cytophagales</taxon>
        <taxon>Flammeovirgaceae</taxon>
        <taxon>Rapidithrix</taxon>
    </lineage>
</organism>
<dbReference type="GO" id="GO:0006364">
    <property type="term" value="P:rRNA processing"/>
    <property type="evidence" value="ECO:0007669"/>
    <property type="project" value="UniProtKB-UniRule"/>
</dbReference>
<dbReference type="SUPFAM" id="SSF50346">
    <property type="entry name" value="PRC-barrel domain"/>
    <property type="match status" value="1"/>
</dbReference>
<evidence type="ECO:0000256" key="4">
    <source>
        <dbReference type="ARBA" id="ARBA00023186"/>
    </source>
</evidence>
<comment type="caution">
    <text evidence="8">The sequence shown here is derived from an EMBL/GenBank/DDBJ whole genome shotgun (WGS) entry which is preliminary data.</text>
</comment>
<feature type="domain" description="RimM N-terminal" evidence="6">
    <location>
        <begin position="9"/>
        <end position="87"/>
    </location>
</feature>
<keyword evidence="9" id="KW-1185">Reference proteome</keyword>
<dbReference type="GO" id="GO:0005737">
    <property type="term" value="C:cytoplasm"/>
    <property type="evidence" value="ECO:0007669"/>
    <property type="project" value="UniProtKB-SubCell"/>
</dbReference>
<keyword evidence="2 5" id="KW-0690">Ribosome biogenesis</keyword>
<keyword evidence="1 5" id="KW-0963">Cytoplasm</keyword>
<dbReference type="InterPro" id="IPR011033">
    <property type="entry name" value="PRC_barrel-like_sf"/>
</dbReference>
<dbReference type="RefSeq" id="WP_346821420.1">
    <property type="nucleotide sequence ID" value="NZ_JBDKWZ010000006.1"/>
</dbReference>
<dbReference type="InterPro" id="IPR002676">
    <property type="entry name" value="RimM_N"/>
</dbReference>
<dbReference type="GO" id="GO:0042274">
    <property type="term" value="P:ribosomal small subunit biogenesis"/>
    <property type="evidence" value="ECO:0007669"/>
    <property type="project" value="UniProtKB-UniRule"/>
</dbReference>
<evidence type="ECO:0000256" key="2">
    <source>
        <dbReference type="ARBA" id="ARBA00022517"/>
    </source>
</evidence>
<dbReference type="InterPro" id="IPR009000">
    <property type="entry name" value="Transl_B-barrel_sf"/>
</dbReference>
<feature type="domain" description="Ribosome maturation factor RimM PRC barrel" evidence="7">
    <location>
        <begin position="102"/>
        <end position="168"/>
    </location>
</feature>
<dbReference type="Proteomes" id="UP001403385">
    <property type="component" value="Unassembled WGS sequence"/>
</dbReference>
<protein>
    <recommendedName>
        <fullName evidence="5">Ribosome maturation factor RimM</fullName>
    </recommendedName>
</protein>
<dbReference type="EMBL" id="JBDKWZ010000006">
    <property type="protein sequence ID" value="MEN7548642.1"/>
    <property type="molecule type" value="Genomic_DNA"/>
</dbReference>
<evidence type="ECO:0000259" key="7">
    <source>
        <dbReference type="Pfam" id="PF24986"/>
    </source>
</evidence>
<comment type="similarity">
    <text evidence="5">Belongs to the RimM family.</text>
</comment>
<evidence type="ECO:0000313" key="8">
    <source>
        <dbReference type="EMBL" id="MEN7548642.1"/>
    </source>
</evidence>
<evidence type="ECO:0000256" key="3">
    <source>
        <dbReference type="ARBA" id="ARBA00022552"/>
    </source>
</evidence>
<dbReference type="InterPro" id="IPR011961">
    <property type="entry name" value="RimM"/>
</dbReference>
<gene>
    <name evidence="5 8" type="primary">rimM</name>
    <name evidence="8" type="ORF">AAG747_12020</name>
</gene>
<dbReference type="InterPro" id="IPR056792">
    <property type="entry name" value="PRC_RimM"/>
</dbReference>
<dbReference type="InterPro" id="IPR036976">
    <property type="entry name" value="RimM_N_sf"/>
</dbReference>
<proteinExistence type="inferred from homology"/>
<dbReference type="Pfam" id="PF24986">
    <property type="entry name" value="PRC_RimM"/>
    <property type="match status" value="1"/>
</dbReference>
<sequence>MKKDECFELGYITKTHGLEGEVSAVFDVDIPEHYADIESVFIEIQNQLVPYFIEYIHSANNRLIVKFEEIDGVEQANPLKNKKLYLPLKALPELDEDQYYYHELIDYSIHDQGLGELGTVENVFDMGSQMLIAMIYKGKEVLIPIQDDIVKKVDKQQKVIETALPEGLLDLYMEE</sequence>
<accession>A0AAW9RXY8</accession>
<comment type="subcellular location">
    <subcellularLocation>
        <location evidence="5">Cytoplasm</location>
    </subcellularLocation>
</comment>
<evidence type="ECO:0000313" key="9">
    <source>
        <dbReference type="Proteomes" id="UP001403385"/>
    </source>
</evidence>
<keyword evidence="3 5" id="KW-0698">rRNA processing</keyword>
<keyword evidence="4 5" id="KW-0143">Chaperone</keyword>
<dbReference type="PANTHER" id="PTHR33692:SF1">
    <property type="entry name" value="RIBOSOME MATURATION FACTOR RIMM"/>
    <property type="match status" value="1"/>
</dbReference>
<reference evidence="8 9" key="1">
    <citation type="submission" date="2024-04" db="EMBL/GenBank/DDBJ databases">
        <title>Novel genus in family Flammeovirgaceae.</title>
        <authorList>
            <person name="Nguyen T.H."/>
            <person name="Vuong T.Q."/>
            <person name="Le H."/>
            <person name="Kim S.-G."/>
        </authorList>
    </citation>
    <scope>NUCLEOTIDE SEQUENCE [LARGE SCALE GENOMIC DNA]</scope>
    <source>
        <strain evidence="8 9">JCM 23209</strain>
    </source>
</reference>
<dbReference type="HAMAP" id="MF_00014">
    <property type="entry name" value="Ribosome_mat_RimM"/>
    <property type="match status" value="1"/>
</dbReference>
<dbReference type="PANTHER" id="PTHR33692">
    <property type="entry name" value="RIBOSOME MATURATION FACTOR RIMM"/>
    <property type="match status" value="1"/>
</dbReference>
<dbReference type="GO" id="GO:0043022">
    <property type="term" value="F:ribosome binding"/>
    <property type="evidence" value="ECO:0007669"/>
    <property type="project" value="InterPro"/>
</dbReference>